<dbReference type="EMBL" id="LR865368">
    <property type="protein sequence ID" value="CAD2088052.1"/>
    <property type="molecule type" value="Genomic_DNA"/>
</dbReference>
<accession>A0A6V7S094</accession>
<protein>
    <submittedName>
        <fullName evidence="2">Uncharacterized protein</fullName>
    </submittedName>
</protein>
<organism evidence="2 3">
    <name type="scientific">Plasmodium vinckei lentum</name>
    <dbReference type="NCBI Taxonomy" id="138297"/>
    <lineage>
        <taxon>Eukaryota</taxon>
        <taxon>Sar</taxon>
        <taxon>Alveolata</taxon>
        <taxon>Apicomplexa</taxon>
        <taxon>Aconoidasida</taxon>
        <taxon>Haemosporida</taxon>
        <taxon>Plasmodiidae</taxon>
        <taxon>Plasmodium</taxon>
        <taxon>Plasmodium (Vinckeia)</taxon>
    </lineage>
</organism>
<name>A0A6V7S094_PLAVN</name>
<reference evidence="2 3" key="1">
    <citation type="submission" date="2020-08" db="EMBL/GenBank/DDBJ databases">
        <authorList>
            <person name="Ramaprasad A."/>
        </authorList>
    </citation>
    <scope>NUCLEOTIDE SEQUENCE [LARGE SCALE GENOMIC DNA]</scope>
</reference>
<gene>
    <name evidence="2" type="ORF">PVLDE_0601440</name>
</gene>
<feature type="region of interest" description="Disordered" evidence="1">
    <location>
        <begin position="1"/>
        <end position="25"/>
    </location>
</feature>
<sequence>MQNYENCNKKTKKKDGHHNSSSINKNNVNIKDIKTLYNIFSCNIQTENNNINCTDKTSEHASSFLTKKENYNNNIDSNNKKESHLFSIPHDNYKITKTSNLKKEDNLFLSQISNQKQKDIDFDFFAEYNEKDHPGKLTKIKHLDKNKKEININSTINLYQPNHDPLLYLSEIDDANYFEKNEKNNENINKLNNDGMDKPESIVNYNCFDENCDKIEKVEQKESNITISKTNDIFIGNGESPNIEWGNIHESFDKELEKNISFEQNKQDALNTSILSNRIFFENKKDNYNDLDLGNKTWVTNEINTVDKLSEYIGLGTYPSNEINNYDINFIQDEVNSKEISFPFDFNSNTFPKTNAEESLYNNFTFNDNDSDLFNTKNANILDGDTDKKKEMIRSSENLIKTPSLFNFNNQIQFNKNDELFEKIEEQRNNDIPFKDMKPNEDPFILSEKFDEFILNTNMNSQNDIYSIVEDEHRACYKISEEAIDVEEIENYSLKMINEKNKNDSNENNTFLEMIEEIENVSKDLILDHFKLENDDTNLENDEMNIENDEHNQPDTPNESIYDLPNFNNKMETIFNNITEEYNKNVYKETNESETHFENLKNVNLPDFTQIQSTFLDNKTKWNDELEKEDEDIFSNKKDEDIFANKKDEVQSFYEDIYNILINKNYLDIFSTLKKNNNISNEDMNIHNFHIYLKNVKKIKKRGFNDMYDYSDYIHKFIEDIYPMNIKKFFFYNIYIDNINKCIQKKNLLINSISNSYNFVNDFYKKHEKILTHDMFYQNVNYSLYFLFFINTLIELWKKITIKIKNMNIIQLLKKFINIFKKNKIAYALKQLSNYLQSVYDLLNKPILDEGQTTIKKIIKIIIRSKTFKTVKKYVYKINNSSFHFTILFSLISIPPYKKTGTIFDHLMEYFFKNINKILLKQIKDKFRCNQEGNNEKEPPNLSTCEGNPKNVKDVVNNIIKTGENNICLVKIKKFEQVFLQNVGESSNETKQDSEAKQDGETKRDSETKMNTTNLLNTLTDIKINDEICLFEKELELYIKYNISFYRLFFKFIIPLVNKITTTFENLETFFTLYVNYKIKKKKKLFFFYNPWIYSYDTFLSFSQINIMSNSNNLKKNEKEVIETDHELEIFSNQIKTNILIENSKNILNLEQFILYYKQLDNNITSSNIFNLINNFYDIKNINQIFSYRNKISVYHKNINKQKDLKKQINLNYDNLKNYYSDILNLCYDERYMKINARALKYLFFNLHFN</sequence>
<dbReference type="AlphaFoldDB" id="A0A6V7S094"/>
<evidence type="ECO:0000313" key="3">
    <source>
        <dbReference type="Proteomes" id="UP000515308"/>
    </source>
</evidence>
<proteinExistence type="predicted"/>
<feature type="region of interest" description="Disordered" evidence="1">
    <location>
        <begin position="989"/>
        <end position="1008"/>
    </location>
</feature>
<evidence type="ECO:0000256" key="1">
    <source>
        <dbReference type="SAM" id="MobiDB-lite"/>
    </source>
</evidence>
<dbReference type="Proteomes" id="UP000515308">
    <property type="component" value="Chromosome PVLDE_06"/>
</dbReference>
<dbReference type="VEuPathDB" id="PlasmoDB:PVLDE_0601440"/>
<evidence type="ECO:0000313" key="2">
    <source>
        <dbReference type="EMBL" id="CAD2088052.1"/>
    </source>
</evidence>